<dbReference type="AlphaFoldDB" id="S6ABU6"/>
<name>S6ABU6_SULDS</name>
<dbReference type="KEGG" id="sdr:SCD_n01189"/>
<proteinExistence type="predicted"/>
<dbReference type="RefSeq" id="WP_009206031.1">
    <property type="nucleotide sequence ID" value="NC_022357.1"/>
</dbReference>
<dbReference type="Proteomes" id="UP000015559">
    <property type="component" value="Chromosome"/>
</dbReference>
<accession>S6ABU6</accession>
<organism evidence="1 2">
    <name type="scientific">Sulfuricella denitrificans (strain DSM 22764 / NBRC 105220 / skB26)</name>
    <dbReference type="NCBI Taxonomy" id="1163617"/>
    <lineage>
        <taxon>Bacteria</taxon>
        <taxon>Pseudomonadati</taxon>
        <taxon>Pseudomonadota</taxon>
        <taxon>Betaproteobacteria</taxon>
        <taxon>Nitrosomonadales</taxon>
        <taxon>Sulfuricellaceae</taxon>
        <taxon>Sulfuricella</taxon>
    </lineage>
</organism>
<protein>
    <submittedName>
        <fullName evidence="1">Uncharacterized protein</fullName>
    </submittedName>
</protein>
<reference evidence="1 2" key="1">
    <citation type="journal article" date="2012" name="Appl. Environ. Microbiol.">
        <title>Draft genome sequence of a psychrotolerant sulfur-oxidizing bacterium, Sulfuricella denitrificans skB26, and proteomic insights into cold adaptation.</title>
        <authorList>
            <person name="Watanabe T."/>
            <person name="Kojima H."/>
            <person name="Fukui M."/>
        </authorList>
    </citation>
    <scope>NUCLEOTIDE SEQUENCE [LARGE SCALE GENOMIC DNA]</scope>
    <source>
        <strain evidence="2">skB26</strain>
    </source>
</reference>
<keyword evidence="2" id="KW-1185">Reference proteome</keyword>
<evidence type="ECO:0000313" key="1">
    <source>
        <dbReference type="EMBL" id="BAN35018.1"/>
    </source>
</evidence>
<evidence type="ECO:0000313" key="2">
    <source>
        <dbReference type="Proteomes" id="UP000015559"/>
    </source>
</evidence>
<dbReference type="EMBL" id="AP013066">
    <property type="protein sequence ID" value="BAN35018.1"/>
    <property type="molecule type" value="Genomic_DNA"/>
</dbReference>
<dbReference type="STRING" id="1163617.SCD_n01189"/>
<dbReference type="HOGENOM" id="CLU_2884283_0_0_4"/>
<sequence>MINNLSTRITALERKTAKTPKIFSIICKGATPTPEEQEQIDDAEKRGEFAVCRLIVTPKNHYI</sequence>
<gene>
    <name evidence="1" type="ORF">SCD_n01189</name>
</gene>